<proteinExistence type="predicted"/>
<name>A0A1Y1LGK0_PHOPY</name>
<evidence type="ECO:0000256" key="1">
    <source>
        <dbReference type="SAM" id="MobiDB-lite"/>
    </source>
</evidence>
<protein>
    <submittedName>
        <fullName evidence="2">Uncharacterized protein</fullName>
    </submittedName>
</protein>
<sequence length="159" mass="17261">MAVIRKNTPPITSTKHVVKIAYCNALKSIKLLLFDGMSCKAATIVPFVMVGTDDDDCNFEVRITRNASEIIPMKYGLPASPKACETSSWKPSADDLRVGTTTYSRMSPTIAQFKFNATCPKNSRTKQACEFLGAVIAQPTRKGAEHNKPAPHIIGSTLG</sequence>
<accession>A0A1Y1LGK0</accession>
<feature type="region of interest" description="Disordered" evidence="1">
    <location>
        <begin position="140"/>
        <end position="159"/>
    </location>
</feature>
<reference evidence="2" key="1">
    <citation type="journal article" date="2016" name="Sci. Rep.">
        <title>Molecular characterization of firefly nuptial gifts: a multi-omics approach sheds light on postcopulatory sexual selection.</title>
        <authorList>
            <person name="Al-Wathiqui N."/>
            <person name="Fallon T.R."/>
            <person name="South A."/>
            <person name="Weng J.K."/>
            <person name="Lewis S.M."/>
        </authorList>
    </citation>
    <scope>NUCLEOTIDE SEQUENCE</scope>
</reference>
<organism evidence="2">
    <name type="scientific">Photinus pyralis</name>
    <name type="common">Common eastern firefly</name>
    <name type="synonym">Lampyris pyralis</name>
    <dbReference type="NCBI Taxonomy" id="7054"/>
    <lineage>
        <taxon>Eukaryota</taxon>
        <taxon>Metazoa</taxon>
        <taxon>Ecdysozoa</taxon>
        <taxon>Arthropoda</taxon>
        <taxon>Hexapoda</taxon>
        <taxon>Insecta</taxon>
        <taxon>Pterygota</taxon>
        <taxon>Neoptera</taxon>
        <taxon>Endopterygota</taxon>
        <taxon>Coleoptera</taxon>
        <taxon>Polyphaga</taxon>
        <taxon>Elateriformia</taxon>
        <taxon>Elateroidea</taxon>
        <taxon>Lampyridae</taxon>
        <taxon>Lampyrinae</taxon>
        <taxon>Photinus</taxon>
    </lineage>
</organism>
<dbReference type="EMBL" id="GEZM01061154">
    <property type="protein sequence ID" value="JAV70726.1"/>
    <property type="molecule type" value="Transcribed_RNA"/>
</dbReference>
<evidence type="ECO:0000313" key="2">
    <source>
        <dbReference type="EMBL" id="JAV70726.1"/>
    </source>
</evidence>
<dbReference type="AlphaFoldDB" id="A0A1Y1LGK0"/>